<proteinExistence type="predicted"/>
<dbReference type="Pfam" id="PF10604">
    <property type="entry name" value="Polyketide_cyc2"/>
    <property type="match status" value="1"/>
</dbReference>
<name>A0A543A7U7_9ACTN</name>
<evidence type="ECO:0000313" key="1">
    <source>
        <dbReference type="EMBL" id="TQL68684.1"/>
    </source>
</evidence>
<keyword evidence="2" id="KW-1185">Reference proteome</keyword>
<evidence type="ECO:0000313" key="2">
    <source>
        <dbReference type="Proteomes" id="UP000320209"/>
    </source>
</evidence>
<accession>A0A543A7U7</accession>
<dbReference type="SUPFAM" id="SSF55961">
    <property type="entry name" value="Bet v1-like"/>
    <property type="match status" value="1"/>
</dbReference>
<gene>
    <name evidence="1" type="ORF">FB381_2580</name>
</gene>
<reference evidence="1 2" key="1">
    <citation type="submission" date="2019-06" db="EMBL/GenBank/DDBJ databases">
        <title>Sequencing the genomes of 1000 actinobacteria strains.</title>
        <authorList>
            <person name="Klenk H.-P."/>
        </authorList>
    </citation>
    <scope>NUCLEOTIDE SEQUENCE [LARGE SCALE GENOMIC DNA]</scope>
    <source>
        <strain evidence="1 2">DSM 25218</strain>
    </source>
</reference>
<comment type="caution">
    <text evidence="1">The sequence shown here is derived from an EMBL/GenBank/DDBJ whole genome shotgun (WGS) entry which is preliminary data.</text>
</comment>
<dbReference type="EMBL" id="VFOV01000001">
    <property type="protein sequence ID" value="TQL68684.1"/>
    <property type="molecule type" value="Genomic_DNA"/>
</dbReference>
<sequence>MHTWLVPARYVFTETWDIPADPETVRDLLVDVEHYPQWWPQVRAVAKLSDDGALLVCRSTLPYDLEIVLHAVTRDLPTLEVGLGGDLDGFARWTLTPAPRGSRTVFEQEVVVGGLLGLASIALRPVLSWNHHQMMLGCRNGLSSRAAEPR</sequence>
<dbReference type="AlphaFoldDB" id="A0A543A7U7"/>
<dbReference type="InterPro" id="IPR023393">
    <property type="entry name" value="START-like_dom_sf"/>
</dbReference>
<dbReference type="Proteomes" id="UP000320209">
    <property type="component" value="Unassembled WGS sequence"/>
</dbReference>
<dbReference type="Gene3D" id="3.30.530.20">
    <property type="match status" value="1"/>
</dbReference>
<dbReference type="InterPro" id="IPR019587">
    <property type="entry name" value="Polyketide_cyclase/dehydratase"/>
</dbReference>
<organism evidence="1 2">
    <name type="scientific">Nocardioides albertanoniae</name>
    <dbReference type="NCBI Taxonomy" id="1175486"/>
    <lineage>
        <taxon>Bacteria</taxon>
        <taxon>Bacillati</taxon>
        <taxon>Actinomycetota</taxon>
        <taxon>Actinomycetes</taxon>
        <taxon>Propionibacteriales</taxon>
        <taxon>Nocardioidaceae</taxon>
        <taxon>Nocardioides</taxon>
    </lineage>
</organism>
<protein>
    <submittedName>
        <fullName evidence="1">Polyketide cyclase/dehydrase/lipid transport protein</fullName>
    </submittedName>
</protein>